<sequence length="138" mass="15912">MRNGAKQDDPAFWSIRRPLHCRHLEGDSGAVTFSLRREGDHDPVAFSMRRVLLGEEKGSYNFFMWCDDFLALGPSCSGKCECNRDAMMQKLVEENEILRKRTQELQLQLEKKTRITTTLGRWLSTDEVRLSTIGNPFS</sequence>
<protein>
    <submittedName>
        <fullName evidence="2">Uncharacterized protein</fullName>
    </submittedName>
</protein>
<dbReference type="EMBL" id="NMUH01002729">
    <property type="protein sequence ID" value="MQM01762.1"/>
    <property type="molecule type" value="Genomic_DNA"/>
</dbReference>
<evidence type="ECO:0000256" key="1">
    <source>
        <dbReference type="SAM" id="Coils"/>
    </source>
</evidence>
<keyword evidence="3" id="KW-1185">Reference proteome</keyword>
<gene>
    <name evidence="2" type="ORF">Taro_034524</name>
</gene>
<dbReference type="Proteomes" id="UP000652761">
    <property type="component" value="Unassembled WGS sequence"/>
</dbReference>
<dbReference type="AlphaFoldDB" id="A0A843VWL6"/>
<reference evidence="2" key="1">
    <citation type="submission" date="2017-07" db="EMBL/GenBank/DDBJ databases">
        <title>Taro Niue Genome Assembly and Annotation.</title>
        <authorList>
            <person name="Atibalentja N."/>
            <person name="Keating K."/>
            <person name="Fields C.J."/>
        </authorList>
    </citation>
    <scope>NUCLEOTIDE SEQUENCE</scope>
    <source>
        <strain evidence="2">Niue_2</strain>
        <tissue evidence="2">Leaf</tissue>
    </source>
</reference>
<accession>A0A843VWL6</accession>
<comment type="caution">
    <text evidence="2">The sequence shown here is derived from an EMBL/GenBank/DDBJ whole genome shotgun (WGS) entry which is preliminary data.</text>
</comment>
<proteinExistence type="predicted"/>
<evidence type="ECO:0000313" key="2">
    <source>
        <dbReference type="EMBL" id="MQM01762.1"/>
    </source>
</evidence>
<name>A0A843VWL6_COLES</name>
<keyword evidence="1" id="KW-0175">Coiled coil</keyword>
<organism evidence="2 3">
    <name type="scientific">Colocasia esculenta</name>
    <name type="common">Wild taro</name>
    <name type="synonym">Arum esculentum</name>
    <dbReference type="NCBI Taxonomy" id="4460"/>
    <lineage>
        <taxon>Eukaryota</taxon>
        <taxon>Viridiplantae</taxon>
        <taxon>Streptophyta</taxon>
        <taxon>Embryophyta</taxon>
        <taxon>Tracheophyta</taxon>
        <taxon>Spermatophyta</taxon>
        <taxon>Magnoliopsida</taxon>
        <taxon>Liliopsida</taxon>
        <taxon>Araceae</taxon>
        <taxon>Aroideae</taxon>
        <taxon>Colocasieae</taxon>
        <taxon>Colocasia</taxon>
    </lineage>
</organism>
<evidence type="ECO:0000313" key="3">
    <source>
        <dbReference type="Proteomes" id="UP000652761"/>
    </source>
</evidence>
<feature type="coiled-coil region" evidence="1">
    <location>
        <begin position="88"/>
        <end position="115"/>
    </location>
</feature>